<keyword evidence="1" id="KW-0472">Membrane</keyword>
<feature type="transmembrane region" description="Helical" evidence="1">
    <location>
        <begin position="53"/>
        <end position="72"/>
    </location>
</feature>
<dbReference type="Proteomes" id="UP000019250">
    <property type="component" value="Unassembled WGS sequence"/>
</dbReference>
<reference evidence="2 3" key="1">
    <citation type="journal article" date="2014" name="Genome Announc.">
        <title>Draft Genome Sequence of Commensalibacter papalotli MX01, a Symbiont Identified from the Guts of Overwintering Monarch Butterflies.</title>
        <authorList>
            <person name="Servin-Garciduenas L.E."/>
            <person name="Sanchez-Quinto A."/>
            <person name="Martinez-Romero E."/>
        </authorList>
    </citation>
    <scope>NUCLEOTIDE SEQUENCE [LARGE SCALE GENOMIC DNA]</scope>
    <source>
        <strain evidence="3">MX-MONARCH01</strain>
    </source>
</reference>
<organism evidence="2 3">
    <name type="scientific">Commensalibacter papalotli</name>
    <name type="common">ex Servin-Garciduenas et al. 2014</name>
    <dbReference type="NCBI Taxonomy" id="1208583"/>
    <lineage>
        <taxon>Bacteria</taxon>
        <taxon>Pseudomonadati</taxon>
        <taxon>Pseudomonadota</taxon>
        <taxon>Alphaproteobacteria</taxon>
        <taxon>Acetobacterales</taxon>
        <taxon>Acetobacteraceae</taxon>
    </lineage>
</organism>
<gene>
    <name evidence="2" type="ORF">COMX_01485</name>
</gene>
<dbReference type="PANTHER" id="PTHR33507">
    <property type="entry name" value="INNER MEMBRANE PROTEIN YBBJ"/>
    <property type="match status" value="1"/>
</dbReference>
<evidence type="ECO:0000313" key="3">
    <source>
        <dbReference type="Proteomes" id="UP000019250"/>
    </source>
</evidence>
<keyword evidence="1" id="KW-0812">Transmembrane</keyword>
<protein>
    <submittedName>
        <fullName evidence="2">Uncharacterized protein</fullName>
    </submittedName>
</protein>
<sequence>MLIDLQTIWLMWIVIGGILLLVELFTTTFFALWMAVAALIPAAISFFDPNVSLEFQIIIWIMAMFLCAFLWMRLSKRDTPLENIDKELIGQIGILAKKCDAQNKGVLLLQKPIDGLSQWECLSEEPIAAETRVIVTQRVGQRLLRVDYEKKQVSRVRC</sequence>
<feature type="transmembrane region" description="Helical" evidence="1">
    <location>
        <begin position="29"/>
        <end position="47"/>
    </location>
</feature>
<dbReference type="GO" id="GO:0005886">
    <property type="term" value="C:plasma membrane"/>
    <property type="evidence" value="ECO:0007669"/>
    <property type="project" value="TreeGrafter"/>
</dbReference>
<name>W7E0B1_9PROT</name>
<dbReference type="eggNOG" id="COG1585">
    <property type="taxonomic scope" value="Bacteria"/>
</dbReference>
<evidence type="ECO:0000313" key="2">
    <source>
        <dbReference type="EMBL" id="EUK18379.1"/>
    </source>
</evidence>
<comment type="caution">
    <text evidence="2">The sequence shown here is derived from an EMBL/GenBank/DDBJ whole genome shotgun (WGS) entry which is preliminary data.</text>
</comment>
<dbReference type="RefSeq" id="WP_152534139.1">
    <property type="nucleotide sequence ID" value="NZ_ATSX01000001.1"/>
</dbReference>
<evidence type="ECO:0000256" key="1">
    <source>
        <dbReference type="SAM" id="Phobius"/>
    </source>
</evidence>
<dbReference type="OrthoDB" id="8536525at2"/>
<proteinExistence type="predicted"/>
<dbReference type="Gene3D" id="2.40.50.140">
    <property type="entry name" value="Nucleic acid-binding proteins"/>
    <property type="match status" value="1"/>
</dbReference>
<keyword evidence="3" id="KW-1185">Reference proteome</keyword>
<dbReference type="InterPro" id="IPR012340">
    <property type="entry name" value="NA-bd_OB-fold"/>
</dbReference>
<dbReference type="InterPro" id="IPR052165">
    <property type="entry name" value="Membrane_assoc_protease"/>
</dbReference>
<dbReference type="STRING" id="1208583.COMX_01485"/>
<dbReference type="EMBL" id="ATSX01000001">
    <property type="protein sequence ID" value="EUK18379.1"/>
    <property type="molecule type" value="Genomic_DNA"/>
</dbReference>
<keyword evidence="1" id="KW-1133">Transmembrane helix</keyword>
<feature type="transmembrane region" description="Helical" evidence="1">
    <location>
        <begin position="6"/>
        <end position="22"/>
    </location>
</feature>
<accession>W7E0B1</accession>
<dbReference type="AlphaFoldDB" id="W7E0B1"/>
<dbReference type="PANTHER" id="PTHR33507:SF3">
    <property type="entry name" value="INNER MEMBRANE PROTEIN YBBJ"/>
    <property type="match status" value="1"/>
</dbReference>